<protein>
    <submittedName>
        <fullName evidence="1">Uncharacterized protein</fullName>
    </submittedName>
</protein>
<organism evidence="1">
    <name type="scientific">Rhizophora mucronata</name>
    <name type="common">Asiatic mangrove</name>
    <dbReference type="NCBI Taxonomy" id="61149"/>
    <lineage>
        <taxon>Eukaryota</taxon>
        <taxon>Viridiplantae</taxon>
        <taxon>Streptophyta</taxon>
        <taxon>Embryophyta</taxon>
        <taxon>Tracheophyta</taxon>
        <taxon>Spermatophyta</taxon>
        <taxon>Magnoliopsida</taxon>
        <taxon>eudicotyledons</taxon>
        <taxon>Gunneridae</taxon>
        <taxon>Pentapetalae</taxon>
        <taxon>rosids</taxon>
        <taxon>fabids</taxon>
        <taxon>Malpighiales</taxon>
        <taxon>Rhizophoraceae</taxon>
        <taxon>Rhizophora</taxon>
    </lineage>
</organism>
<proteinExistence type="predicted"/>
<name>A0A2P2PX57_RHIMU</name>
<reference evidence="1" key="1">
    <citation type="submission" date="2018-02" db="EMBL/GenBank/DDBJ databases">
        <title>Rhizophora mucronata_Transcriptome.</title>
        <authorList>
            <person name="Meera S.P."/>
            <person name="Sreeshan A."/>
            <person name="Augustine A."/>
        </authorList>
    </citation>
    <scope>NUCLEOTIDE SEQUENCE</scope>
    <source>
        <tissue evidence="1">Leaf</tissue>
    </source>
</reference>
<dbReference type="AlphaFoldDB" id="A0A2P2PX57"/>
<sequence>MSAQIDQMTYFPSIPPLFLYSRLSIHCPPLPNVV</sequence>
<dbReference type="EMBL" id="GGEC01078806">
    <property type="protein sequence ID" value="MBX59290.1"/>
    <property type="molecule type" value="Transcribed_RNA"/>
</dbReference>
<accession>A0A2P2PX57</accession>
<evidence type="ECO:0000313" key="1">
    <source>
        <dbReference type="EMBL" id="MBX59290.1"/>
    </source>
</evidence>